<dbReference type="Pfam" id="PF03279">
    <property type="entry name" value="Lip_A_acyltrans"/>
    <property type="match status" value="1"/>
</dbReference>
<evidence type="ECO:0000256" key="2">
    <source>
        <dbReference type="ARBA" id="ARBA00022475"/>
    </source>
</evidence>
<comment type="subcellular location">
    <subcellularLocation>
        <location evidence="1">Cell inner membrane</location>
    </subcellularLocation>
</comment>
<dbReference type="GO" id="GO:0016746">
    <property type="term" value="F:acyltransferase activity"/>
    <property type="evidence" value="ECO:0007669"/>
    <property type="project" value="UniProtKB-KW"/>
</dbReference>
<evidence type="ECO:0000313" key="8">
    <source>
        <dbReference type="Proteomes" id="UP000070160"/>
    </source>
</evidence>
<dbReference type="GO" id="GO:0009247">
    <property type="term" value="P:glycolipid biosynthetic process"/>
    <property type="evidence" value="ECO:0007669"/>
    <property type="project" value="UniProtKB-ARBA"/>
</dbReference>
<keyword evidence="3" id="KW-0997">Cell inner membrane</keyword>
<organism evidence="7 8">
    <name type="scientific">Megasphaera hutchinsoni</name>
    <dbReference type="NCBI Taxonomy" id="1588748"/>
    <lineage>
        <taxon>Bacteria</taxon>
        <taxon>Bacillati</taxon>
        <taxon>Bacillota</taxon>
        <taxon>Negativicutes</taxon>
        <taxon>Veillonellales</taxon>
        <taxon>Veillonellaceae</taxon>
        <taxon>Megasphaera</taxon>
    </lineage>
</organism>
<dbReference type="PANTHER" id="PTHR30606">
    <property type="entry name" value="LIPID A BIOSYNTHESIS LAUROYL ACYLTRANSFERASE"/>
    <property type="match status" value="1"/>
</dbReference>
<dbReference type="InterPro" id="IPR004960">
    <property type="entry name" value="LipA_acyltrans"/>
</dbReference>
<evidence type="ECO:0000313" key="7">
    <source>
        <dbReference type="EMBL" id="KXB90191.1"/>
    </source>
</evidence>
<dbReference type="PANTHER" id="PTHR30606:SF10">
    <property type="entry name" value="PHOSPHATIDYLINOSITOL MANNOSIDE ACYLTRANSFERASE"/>
    <property type="match status" value="1"/>
</dbReference>
<keyword evidence="6 7" id="KW-0012">Acyltransferase</keyword>
<protein>
    <submittedName>
        <fullName evidence="7">Lipid A biosynthesis (KDO)2-(Lauroyl)-lipid IVA acyltransferase</fullName>
    </submittedName>
</protein>
<dbReference type="EMBL" id="LSDT01000050">
    <property type="protein sequence ID" value="KXB90191.1"/>
    <property type="molecule type" value="Genomic_DNA"/>
</dbReference>
<gene>
    <name evidence="7" type="ORF">HMPREF3182_01505</name>
</gene>
<accession>A0A134CD87</accession>
<dbReference type="PATRIC" id="fig|1588748.3.peg.1457"/>
<dbReference type="Proteomes" id="UP000070160">
    <property type="component" value="Unassembled WGS sequence"/>
</dbReference>
<evidence type="ECO:0000256" key="5">
    <source>
        <dbReference type="ARBA" id="ARBA00023136"/>
    </source>
</evidence>
<keyword evidence="8" id="KW-1185">Reference proteome</keyword>
<keyword evidence="5" id="KW-0472">Membrane</keyword>
<dbReference type="STRING" id="1588748.HMPREF3182_01505"/>
<sequence length="303" mass="35078">MYIAMKVLSFILCHLSYSGRRQSAQWLGRLFWLLVPQKRKKLAQQQILNCRLTLDPIKAMRIAKASTVRFGTMIVSVLTYPLYKTKGFSTNIVWHGKAYLDEQLKQGTGAIIMASHAGNWEVLGAALAMEGYPLISVAQRQNSQGADKFINEYRRLMRQHVTYKTGIRDMVRLLQSGHYIGLLMDQDPGMTGIPVQFFQQRTLTADGPAKLASIGNYPIYPIFITERAWNQYDITIHPPIFVSEKSTPLSGKAKKDAVYRVTQQLNDILENHIKAHPEDWFWLHNRWKWTRRYDLKQKYKKTE</sequence>
<proteinExistence type="predicted"/>
<evidence type="ECO:0000256" key="4">
    <source>
        <dbReference type="ARBA" id="ARBA00022679"/>
    </source>
</evidence>
<evidence type="ECO:0000256" key="3">
    <source>
        <dbReference type="ARBA" id="ARBA00022519"/>
    </source>
</evidence>
<keyword evidence="4 7" id="KW-0808">Transferase</keyword>
<evidence type="ECO:0000256" key="6">
    <source>
        <dbReference type="ARBA" id="ARBA00023315"/>
    </source>
</evidence>
<dbReference type="GO" id="GO:0005886">
    <property type="term" value="C:plasma membrane"/>
    <property type="evidence" value="ECO:0007669"/>
    <property type="project" value="UniProtKB-SubCell"/>
</dbReference>
<comment type="caution">
    <text evidence="7">The sequence shown here is derived from an EMBL/GenBank/DDBJ whole genome shotgun (WGS) entry which is preliminary data.</text>
</comment>
<dbReference type="AlphaFoldDB" id="A0A134CD87"/>
<reference evidence="8" key="1">
    <citation type="submission" date="2016-01" db="EMBL/GenBank/DDBJ databases">
        <authorList>
            <person name="Mitreva M."/>
            <person name="Pepin K.H."/>
            <person name="Mihindukulasuriya K.A."/>
            <person name="Fulton R."/>
            <person name="Fronick C."/>
            <person name="O'Laughlin M."/>
            <person name="Miner T."/>
            <person name="Herter B."/>
            <person name="Rosa B.A."/>
            <person name="Cordes M."/>
            <person name="Tomlinson C."/>
            <person name="Wollam A."/>
            <person name="Palsikar V.B."/>
            <person name="Mardis E.R."/>
            <person name="Wilson R.K."/>
        </authorList>
    </citation>
    <scope>NUCLEOTIDE SEQUENCE [LARGE SCALE GENOMIC DNA]</scope>
    <source>
        <strain evidence="8">KA00182</strain>
    </source>
</reference>
<name>A0A134CD87_9FIRM</name>
<evidence type="ECO:0000256" key="1">
    <source>
        <dbReference type="ARBA" id="ARBA00004533"/>
    </source>
</evidence>
<keyword evidence="2" id="KW-1003">Cell membrane</keyword>
<dbReference type="RefSeq" id="WP_062486552.1">
    <property type="nucleotide sequence ID" value="NZ_KQ960955.1"/>
</dbReference>
<dbReference type="CDD" id="cd07984">
    <property type="entry name" value="LPLAT_LABLAT-like"/>
    <property type="match status" value="1"/>
</dbReference>